<dbReference type="AlphaFoldDB" id="F8KRT6"/>
<dbReference type="SMART" id="SM01001">
    <property type="entry name" value="AIRC"/>
    <property type="match status" value="1"/>
</dbReference>
<feature type="domain" description="PurE" evidence="6">
    <location>
        <begin position="2"/>
        <end position="148"/>
    </location>
</feature>
<dbReference type="STRING" id="1002804.HBZC1_04920"/>
<reference evidence="7 8" key="1">
    <citation type="journal article" date="2011" name="J. Bacteriol.">
        <title>Genome sequence of Helicobacter bizzozeronii strain CIII-1, an isolate from human gastric mucosa.</title>
        <authorList>
            <person name="Schott T."/>
            <person name="Rossi M."/>
            <person name="Hanninen M.L."/>
        </authorList>
    </citation>
    <scope>NUCLEOTIDE SEQUENCE [LARGE SCALE GENOMIC DNA]</scope>
    <source>
        <strain evidence="7 8">CIII-1</strain>
    </source>
</reference>
<gene>
    <name evidence="3" type="primary">purE</name>
    <name evidence="7" type="ordered locus">HBZC1_04920</name>
</gene>
<evidence type="ECO:0000256" key="4">
    <source>
        <dbReference type="PIRNR" id="PIRNR001338"/>
    </source>
</evidence>
<comment type="similarity">
    <text evidence="3">Belongs to the AIR carboxylase family. Class I subfamily.</text>
</comment>
<dbReference type="Proteomes" id="UP000008387">
    <property type="component" value="Chromosome"/>
</dbReference>
<feature type="binding site" evidence="3 5">
    <location>
        <position position="40"/>
    </location>
    <ligand>
        <name>substrate</name>
    </ligand>
</feature>
<evidence type="ECO:0000256" key="1">
    <source>
        <dbReference type="ARBA" id="ARBA00022755"/>
    </source>
</evidence>
<dbReference type="InterPro" id="IPR024694">
    <property type="entry name" value="PurE_prokaryotes"/>
</dbReference>
<evidence type="ECO:0000256" key="3">
    <source>
        <dbReference type="HAMAP-Rule" id="MF_01929"/>
    </source>
</evidence>
<dbReference type="Gene3D" id="3.40.50.1970">
    <property type="match status" value="1"/>
</dbReference>
<dbReference type="NCBIfam" id="TIGR01162">
    <property type="entry name" value="purE"/>
    <property type="match status" value="1"/>
</dbReference>
<evidence type="ECO:0000313" key="7">
    <source>
        <dbReference type="EMBL" id="CCB79478.1"/>
    </source>
</evidence>
<dbReference type="HAMAP" id="MF_01929">
    <property type="entry name" value="PurE_classI"/>
    <property type="match status" value="1"/>
</dbReference>
<dbReference type="EC" id="5.4.99.18" evidence="3 4"/>
<dbReference type="GO" id="GO:0034023">
    <property type="term" value="F:5-(carboxyamino)imidazole ribonucleotide mutase activity"/>
    <property type="evidence" value="ECO:0007669"/>
    <property type="project" value="UniProtKB-UniRule"/>
</dbReference>
<dbReference type="UniPathway" id="UPA00074">
    <property type="reaction ID" value="UER00943"/>
</dbReference>
<dbReference type="RefSeq" id="WP_013889963.1">
    <property type="nucleotide sequence ID" value="NC_015674.1"/>
</dbReference>
<evidence type="ECO:0000259" key="6">
    <source>
        <dbReference type="SMART" id="SM01001"/>
    </source>
</evidence>
<dbReference type="GO" id="GO:0016829">
    <property type="term" value="F:lyase activity"/>
    <property type="evidence" value="ECO:0007669"/>
    <property type="project" value="UniProtKB-KW"/>
</dbReference>
<accession>F8KRT6</accession>
<feature type="binding site" evidence="3 5">
    <location>
        <position position="13"/>
    </location>
    <ligand>
        <name>substrate</name>
    </ligand>
</feature>
<comment type="catalytic activity">
    <reaction evidence="3 4">
        <text>5-carboxyamino-1-(5-phospho-D-ribosyl)imidazole + H(+) = 5-amino-1-(5-phospho-D-ribosyl)imidazole-4-carboxylate</text>
        <dbReference type="Rhea" id="RHEA:13193"/>
        <dbReference type="ChEBI" id="CHEBI:15378"/>
        <dbReference type="ChEBI" id="CHEBI:58730"/>
        <dbReference type="ChEBI" id="CHEBI:77657"/>
        <dbReference type="EC" id="5.4.99.18"/>
    </reaction>
</comment>
<dbReference type="KEGG" id="hbi:HBZC1_04920"/>
<dbReference type="EMBL" id="FR871757">
    <property type="protein sequence ID" value="CCB79478.1"/>
    <property type="molecule type" value="Genomic_DNA"/>
</dbReference>
<dbReference type="HOGENOM" id="CLU_094982_2_0_7"/>
<dbReference type="InterPro" id="IPR000031">
    <property type="entry name" value="PurE_dom"/>
</dbReference>
<dbReference type="InterPro" id="IPR033747">
    <property type="entry name" value="PurE_ClassI"/>
</dbReference>
<evidence type="ECO:0000256" key="2">
    <source>
        <dbReference type="ARBA" id="ARBA00023235"/>
    </source>
</evidence>
<keyword evidence="1 3" id="KW-0658">Purine biosynthesis</keyword>
<proteinExistence type="inferred from homology"/>
<keyword evidence="2 3" id="KW-0413">Isomerase</keyword>
<organism evidence="7 8">
    <name type="scientific">Helicobacter bizzozeronii (strain CIII-1)</name>
    <dbReference type="NCBI Taxonomy" id="1002804"/>
    <lineage>
        <taxon>Bacteria</taxon>
        <taxon>Pseudomonadati</taxon>
        <taxon>Campylobacterota</taxon>
        <taxon>Epsilonproteobacteria</taxon>
        <taxon>Campylobacterales</taxon>
        <taxon>Helicobacteraceae</taxon>
        <taxon>Helicobacter</taxon>
    </lineage>
</organism>
<feature type="binding site" evidence="3 5">
    <location>
        <position position="10"/>
    </location>
    <ligand>
        <name>substrate</name>
    </ligand>
</feature>
<protein>
    <recommendedName>
        <fullName evidence="3 4">N5-carboxyaminoimidazole ribonucleotide mutase</fullName>
        <shortName evidence="3 4">N5-CAIR mutase</shortName>
        <ecNumber evidence="3 4">5.4.99.18</ecNumber>
    </recommendedName>
    <alternativeName>
        <fullName evidence="3">5-(carboxyamino)imidazole ribonucleotide mutase</fullName>
    </alternativeName>
</protein>
<comment type="pathway">
    <text evidence="3 4">Purine metabolism; IMP biosynthesis via de novo pathway; 5-amino-1-(5-phospho-D-ribosyl)imidazole-4-carboxylate from 5-amino-1-(5-phospho-D-ribosyl)imidazole (N5-CAIR route): step 2/2.</text>
</comment>
<dbReference type="PANTHER" id="PTHR23046:SF2">
    <property type="entry name" value="PHOSPHORIBOSYLAMINOIMIDAZOLE CARBOXYLASE"/>
    <property type="match status" value="1"/>
</dbReference>
<sequence>MKKVAILMGSQSDVPIVQEGVKILQDFGAPFEWRILSAHRTPQALKSFVLESGCGVFIAAAGKAAHLAGVVASLTTSPVIALPILTSDLGGLDSLLSSVQMPKGIPVACVGINAASNAALLALQMLALDDPLLAQKLTKQRQEQESQVLQADLELQRSL</sequence>
<dbReference type="Pfam" id="PF00731">
    <property type="entry name" value="AIRC"/>
    <property type="match status" value="1"/>
</dbReference>
<keyword evidence="8" id="KW-1185">Reference proteome</keyword>
<name>F8KRT6_HELBC</name>
<dbReference type="GO" id="GO:0006189">
    <property type="term" value="P:'de novo' IMP biosynthetic process"/>
    <property type="evidence" value="ECO:0007669"/>
    <property type="project" value="UniProtKB-UniRule"/>
</dbReference>
<comment type="function">
    <text evidence="3 4">Catalyzes the conversion of N5-carboxyaminoimidazole ribonucleotide (N5-CAIR) to 4-carboxy-5-aminoimidazole ribonucleotide (CAIR).</text>
</comment>
<keyword evidence="7" id="KW-0456">Lyase</keyword>
<evidence type="ECO:0000256" key="5">
    <source>
        <dbReference type="PIRSR" id="PIRSR001338-1"/>
    </source>
</evidence>
<evidence type="ECO:0000313" key="8">
    <source>
        <dbReference type="Proteomes" id="UP000008387"/>
    </source>
</evidence>
<dbReference type="PIRSF" id="PIRSF001338">
    <property type="entry name" value="AIR_carboxylase"/>
    <property type="match status" value="1"/>
</dbReference>
<dbReference type="PANTHER" id="PTHR23046">
    <property type="entry name" value="PHOSPHORIBOSYLAMINOIMIDAZOLE CARBOXYLASE CATALYTIC SUBUNIT"/>
    <property type="match status" value="1"/>
</dbReference>
<dbReference type="SUPFAM" id="SSF52255">
    <property type="entry name" value="N5-CAIR mutase (phosphoribosylaminoimidazole carboxylase, PurE)"/>
    <property type="match status" value="1"/>
</dbReference>
<dbReference type="eggNOG" id="COG0041">
    <property type="taxonomic scope" value="Bacteria"/>
</dbReference>